<keyword evidence="1" id="KW-0732">Signal</keyword>
<proteinExistence type="predicted"/>
<organism evidence="2 3">
    <name type="scientific">Mucilaginibacter antarcticus</name>
    <dbReference type="NCBI Taxonomy" id="1855725"/>
    <lineage>
        <taxon>Bacteria</taxon>
        <taxon>Pseudomonadati</taxon>
        <taxon>Bacteroidota</taxon>
        <taxon>Sphingobacteriia</taxon>
        <taxon>Sphingobacteriales</taxon>
        <taxon>Sphingobacteriaceae</taxon>
        <taxon>Mucilaginibacter</taxon>
    </lineage>
</organism>
<reference evidence="3" key="1">
    <citation type="journal article" date="2019" name="Int. J. Syst. Evol. Microbiol.">
        <title>The Global Catalogue of Microorganisms (GCM) 10K type strain sequencing project: providing services to taxonomists for standard genome sequencing and annotation.</title>
        <authorList>
            <consortium name="The Broad Institute Genomics Platform"/>
            <consortium name="The Broad Institute Genome Sequencing Center for Infectious Disease"/>
            <person name="Wu L."/>
            <person name="Ma J."/>
        </authorList>
    </citation>
    <scope>NUCLEOTIDE SEQUENCE [LARGE SCALE GENOMIC DNA]</scope>
    <source>
        <strain evidence="3">KCTC 52232</strain>
    </source>
</reference>
<sequence>MKKILSIAFLAIVVMAFAACKKTYVSETRNEVYNVDIPASSWVLEADGKSYSVKIQAEALNKFFNDNGATLVYFSFFQGVYEQIPEVFNGNSFSYIHSVGQITFYAQSATAGQPPVKPTDNIKVKMVLIPAE</sequence>
<evidence type="ECO:0000313" key="3">
    <source>
        <dbReference type="Proteomes" id="UP001597601"/>
    </source>
</evidence>
<feature type="chain" id="PRO_5047030982" evidence="1">
    <location>
        <begin position="19"/>
        <end position="132"/>
    </location>
</feature>
<comment type="caution">
    <text evidence="2">The sequence shown here is derived from an EMBL/GenBank/DDBJ whole genome shotgun (WGS) entry which is preliminary data.</text>
</comment>
<feature type="signal peptide" evidence="1">
    <location>
        <begin position="1"/>
        <end position="18"/>
    </location>
</feature>
<dbReference type="EMBL" id="JBHUON010000007">
    <property type="protein sequence ID" value="MFD2864584.1"/>
    <property type="molecule type" value="Genomic_DNA"/>
</dbReference>
<keyword evidence="3" id="KW-1185">Reference proteome</keyword>
<accession>A0ABW5XQ58</accession>
<name>A0ABW5XQ58_9SPHI</name>
<evidence type="ECO:0000313" key="2">
    <source>
        <dbReference type="EMBL" id="MFD2864584.1"/>
    </source>
</evidence>
<dbReference type="RefSeq" id="WP_377125306.1">
    <property type="nucleotide sequence ID" value="NZ_JBHUHN010000001.1"/>
</dbReference>
<protein>
    <submittedName>
        <fullName evidence="2">Uncharacterized protein</fullName>
    </submittedName>
</protein>
<gene>
    <name evidence="2" type="ORF">ACFSYC_07755</name>
</gene>
<dbReference type="Proteomes" id="UP001597601">
    <property type="component" value="Unassembled WGS sequence"/>
</dbReference>
<dbReference type="PROSITE" id="PS51257">
    <property type="entry name" value="PROKAR_LIPOPROTEIN"/>
    <property type="match status" value="1"/>
</dbReference>
<evidence type="ECO:0000256" key="1">
    <source>
        <dbReference type="SAM" id="SignalP"/>
    </source>
</evidence>